<accession>A0ABV8J8E6</accession>
<evidence type="ECO:0000313" key="2">
    <source>
        <dbReference type="Proteomes" id="UP001595867"/>
    </source>
</evidence>
<name>A0ABV8J8E6_9ACTN</name>
<protein>
    <submittedName>
        <fullName evidence="1">Uncharacterized protein</fullName>
    </submittedName>
</protein>
<evidence type="ECO:0000313" key="1">
    <source>
        <dbReference type="EMBL" id="MFC4072286.1"/>
    </source>
</evidence>
<feature type="non-terminal residue" evidence="1">
    <location>
        <position position="243"/>
    </location>
</feature>
<reference evidence="2" key="1">
    <citation type="journal article" date="2019" name="Int. J. Syst. Evol. Microbiol.">
        <title>The Global Catalogue of Microorganisms (GCM) 10K type strain sequencing project: providing services to taxonomists for standard genome sequencing and annotation.</title>
        <authorList>
            <consortium name="The Broad Institute Genomics Platform"/>
            <consortium name="The Broad Institute Genome Sequencing Center for Infectious Disease"/>
            <person name="Wu L."/>
            <person name="Ma J."/>
        </authorList>
    </citation>
    <scope>NUCLEOTIDE SEQUENCE [LARGE SCALE GENOMIC DNA]</scope>
    <source>
        <strain evidence="2">TBRC 5832</strain>
    </source>
</reference>
<feature type="non-terminal residue" evidence="1">
    <location>
        <position position="1"/>
    </location>
</feature>
<gene>
    <name evidence="1" type="ORF">ACFO0C_45785</name>
</gene>
<dbReference type="EMBL" id="JBHSBL010000034">
    <property type="protein sequence ID" value="MFC4072286.1"/>
    <property type="molecule type" value="Genomic_DNA"/>
</dbReference>
<dbReference type="Proteomes" id="UP001595867">
    <property type="component" value="Unassembled WGS sequence"/>
</dbReference>
<organism evidence="1 2">
    <name type="scientific">Actinoplanes subglobosus</name>
    <dbReference type="NCBI Taxonomy" id="1547892"/>
    <lineage>
        <taxon>Bacteria</taxon>
        <taxon>Bacillati</taxon>
        <taxon>Actinomycetota</taxon>
        <taxon>Actinomycetes</taxon>
        <taxon>Micromonosporales</taxon>
        <taxon>Micromonosporaceae</taxon>
        <taxon>Actinoplanes</taxon>
    </lineage>
</organism>
<sequence length="243" mass="24647">AAARWQAEADALRTALGKPPLTTVVADAAATDRKPATDRLAALLPDPLRKRALDRAAEARALATAEADADAAATAGRASARTADRPLVVAADRAGQDFQGALAALRRYLATAAADLAIARSALASVAAHPDLTAAQQAALDPAGRAAGVAAATAEEALAKAVADLGKAQRKVDDAIVAALLAKPDADPMQATAVKKAVADRDAAAVQGPLTTARNGYDDAARDALDAWEVEVPDSLWRAATDL</sequence>
<proteinExistence type="predicted"/>
<keyword evidence="2" id="KW-1185">Reference proteome</keyword>
<comment type="caution">
    <text evidence="1">The sequence shown here is derived from an EMBL/GenBank/DDBJ whole genome shotgun (WGS) entry which is preliminary data.</text>
</comment>